<dbReference type="PANTHER" id="PTHR30555">
    <property type="entry name" value="HYDROPEROXIDASE I, BIFUNCTIONAL CATALASE-PEROXIDASE"/>
    <property type="match status" value="1"/>
</dbReference>
<comment type="cofactor">
    <cofactor evidence="1">
        <name>heme b</name>
        <dbReference type="ChEBI" id="CHEBI:60344"/>
    </cofactor>
</comment>
<organism evidence="8">
    <name type="scientific">Grammatophora oceanica</name>
    <dbReference type="NCBI Taxonomy" id="210454"/>
    <lineage>
        <taxon>Eukaryota</taxon>
        <taxon>Sar</taxon>
        <taxon>Stramenopiles</taxon>
        <taxon>Ochrophyta</taxon>
        <taxon>Bacillariophyta</taxon>
        <taxon>Fragilariophyceae</taxon>
        <taxon>Fragilariophycidae</taxon>
        <taxon>Rhabdonematales</taxon>
        <taxon>Grammatophoraceae</taxon>
        <taxon>Grammatophora</taxon>
    </lineage>
</organism>
<accession>A0A7S1VE93</accession>
<keyword evidence="3" id="KW-0349">Heme</keyword>
<feature type="chain" id="PRO_5031520046" description="Peroxidase" evidence="7">
    <location>
        <begin position="18"/>
        <end position="109"/>
    </location>
</feature>
<evidence type="ECO:0000256" key="2">
    <source>
        <dbReference type="ARBA" id="ARBA00022559"/>
    </source>
</evidence>
<dbReference type="EMBL" id="HBGK01038143">
    <property type="protein sequence ID" value="CAD9297078.1"/>
    <property type="molecule type" value="Transcribed_RNA"/>
</dbReference>
<dbReference type="PANTHER" id="PTHR30555:SF0">
    <property type="entry name" value="CATALASE-PEROXIDASE"/>
    <property type="match status" value="1"/>
</dbReference>
<evidence type="ECO:0000256" key="3">
    <source>
        <dbReference type="ARBA" id="ARBA00022617"/>
    </source>
</evidence>
<keyword evidence="7" id="KW-0732">Signal</keyword>
<evidence type="ECO:0000313" key="8">
    <source>
        <dbReference type="EMBL" id="CAD9297078.1"/>
    </source>
</evidence>
<dbReference type="GO" id="GO:0070301">
    <property type="term" value="P:cellular response to hydrogen peroxide"/>
    <property type="evidence" value="ECO:0007669"/>
    <property type="project" value="TreeGrafter"/>
</dbReference>
<evidence type="ECO:0008006" key="9">
    <source>
        <dbReference type="Google" id="ProtNLM"/>
    </source>
</evidence>
<evidence type="ECO:0000256" key="7">
    <source>
        <dbReference type="SAM" id="SignalP"/>
    </source>
</evidence>
<dbReference type="GO" id="GO:0004096">
    <property type="term" value="F:catalase activity"/>
    <property type="evidence" value="ECO:0007669"/>
    <property type="project" value="InterPro"/>
</dbReference>
<evidence type="ECO:0000256" key="1">
    <source>
        <dbReference type="ARBA" id="ARBA00001970"/>
    </source>
</evidence>
<keyword evidence="6" id="KW-0408">Iron</keyword>
<name>A0A7S1VE93_9STRA</name>
<dbReference type="GO" id="GO:0042744">
    <property type="term" value="P:hydrogen peroxide catabolic process"/>
    <property type="evidence" value="ECO:0007669"/>
    <property type="project" value="TreeGrafter"/>
</dbReference>
<dbReference type="GO" id="GO:0020037">
    <property type="term" value="F:heme binding"/>
    <property type="evidence" value="ECO:0007669"/>
    <property type="project" value="InterPro"/>
</dbReference>
<dbReference type="InterPro" id="IPR010255">
    <property type="entry name" value="Haem_peroxidase_sf"/>
</dbReference>
<feature type="signal peptide" evidence="7">
    <location>
        <begin position="1"/>
        <end position="17"/>
    </location>
</feature>
<dbReference type="PROSITE" id="PS00436">
    <property type="entry name" value="PEROXIDASE_2"/>
    <property type="match status" value="1"/>
</dbReference>
<evidence type="ECO:0000256" key="6">
    <source>
        <dbReference type="ARBA" id="ARBA00023004"/>
    </source>
</evidence>
<dbReference type="InterPro" id="IPR000763">
    <property type="entry name" value="Catalase_peroxidase"/>
</dbReference>
<keyword evidence="4" id="KW-0479">Metal-binding</keyword>
<dbReference type="SUPFAM" id="SSF48113">
    <property type="entry name" value="Heme-dependent peroxidases"/>
    <property type="match status" value="1"/>
</dbReference>
<sequence>MRMFLLGAAMMAPLTFGNESCPFMKTYETNKQRRLQFELVGNPGDGGTVPEGGFAAVKEDIKVLLTDSQDFFPFDFGNYGPLMIRLAWHCSGSYRRSDGRGGCDGARIR</sequence>
<dbReference type="GO" id="GO:0005829">
    <property type="term" value="C:cytosol"/>
    <property type="evidence" value="ECO:0007669"/>
    <property type="project" value="TreeGrafter"/>
</dbReference>
<keyword evidence="5" id="KW-0560">Oxidoreductase</keyword>
<dbReference type="GO" id="GO:0046872">
    <property type="term" value="F:metal ion binding"/>
    <property type="evidence" value="ECO:0007669"/>
    <property type="project" value="UniProtKB-KW"/>
</dbReference>
<dbReference type="Gene3D" id="1.10.520.10">
    <property type="match status" value="1"/>
</dbReference>
<gene>
    <name evidence="8" type="ORF">GOCE00092_LOCUS19794</name>
</gene>
<dbReference type="InterPro" id="IPR019794">
    <property type="entry name" value="Peroxidases_AS"/>
</dbReference>
<protein>
    <recommendedName>
        <fullName evidence="9">Peroxidase</fullName>
    </recommendedName>
</protein>
<evidence type="ECO:0000256" key="4">
    <source>
        <dbReference type="ARBA" id="ARBA00022723"/>
    </source>
</evidence>
<evidence type="ECO:0000256" key="5">
    <source>
        <dbReference type="ARBA" id="ARBA00023002"/>
    </source>
</evidence>
<dbReference type="AlphaFoldDB" id="A0A7S1VE93"/>
<keyword evidence="2" id="KW-0575">Peroxidase</keyword>
<proteinExistence type="predicted"/>
<reference evidence="8" key="1">
    <citation type="submission" date="2021-01" db="EMBL/GenBank/DDBJ databases">
        <authorList>
            <person name="Corre E."/>
            <person name="Pelletier E."/>
            <person name="Niang G."/>
            <person name="Scheremetjew M."/>
            <person name="Finn R."/>
            <person name="Kale V."/>
            <person name="Holt S."/>
            <person name="Cochrane G."/>
            <person name="Meng A."/>
            <person name="Brown T."/>
            <person name="Cohen L."/>
        </authorList>
    </citation>
    <scope>NUCLEOTIDE SEQUENCE</scope>
    <source>
        <strain evidence="8">CCMP 410</strain>
    </source>
</reference>